<reference evidence="1" key="1">
    <citation type="submission" date="2021-06" db="EMBL/GenBank/DDBJ databases">
        <authorList>
            <person name="Kallberg Y."/>
            <person name="Tangrot J."/>
            <person name="Rosling A."/>
        </authorList>
    </citation>
    <scope>NUCLEOTIDE SEQUENCE</scope>
    <source>
        <strain evidence="1">IL203A</strain>
    </source>
</reference>
<evidence type="ECO:0000313" key="2">
    <source>
        <dbReference type="Proteomes" id="UP000789702"/>
    </source>
</evidence>
<dbReference type="EMBL" id="CAJVPU010051232">
    <property type="protein sequence ID" value="CAG8760908.1"/>
    <property type="molecule type" value="Genomic_DNA"/>
</dbReference>
<comment type="caution">
    <text evidence="1">The sequence shown here is derived from an EMBL/GenBank/DDBJ whole genome shotgun (WGS) entry which is preliminary data.</text>
</comment>
<name>A0ACA9QQK2_9GLOM</name>
<gene>
    <name evidence="1" type="ORF">DHETER_LOCUS15251</name>
</gene>
<accession>A0ACA9QQK2</accession>
<feature type="non-terminal residue" evidence="1">
    <location>
        <position position="1"/>
    </location>
</feature>
<sequence>DTMSPNIDTIFGIFVINVKMLLLVFLGCFSLCISIVRSHNIYVGETILYMS</sequence>
<keyword evidence="2" id="KW-1185">Reference proteome</keyword>
<evidence type="ECO:0000313" key="1">
    <source>
        <dbReference type="EMBL" id="CAG8760908.1"/>
    </source>
</evidence>
<dbReference type="Proteomes" id="UP000789702">
    <property type="component" value="Unassembled WGS sequence"/>
</dbReference>
<organism evidence="1 2">
    <name type="scientific">Dentiscutata heterogama</name>
    <dbReference type="NCBI Taxonomy" id="1316150"/>
    <lineage>
        <taxon>Eukaryota</taxon>
        <taxon>Fungi</taxon>
        <taxon>Fungi incertae sedis</taxon>
        <taxon>Mucoromycota</taxon>
        <taxon>Glomeromycotina</taxon>
        <taxon>Glomeromycetes</taxon>
        <taxon>Diversisporales</taxon>
        <taxon>Gigasporaceae</taxon>
        <taxon>Dentiscutata</taxon>
    </lineage>
</organism>
<proteinExistence type="predicted"/>
<protein>
    <submittedName>
        <fullName evidence="1">12711_t:CDS:1</fullName>
    </submittedName>
</protein>